<dbReference type="RefSeq" id="WP_188801150.1">
    <property type="nucleotide sequence ID" value="NZ_BMOK01000001.1"/>
</dbReference>
<reference evidence="1" key="1">
    <citation type="journal article" date="2014" name="Int. J. Syst. Evol. Microbiol.">
        <title>Complete genome sequence of Corynebacterium casei LMG S-19264T (=DSM 44701T), isolated from a smear-ripened cheese.</title>
        <authorList>
            <consortium name="US DOE Joint Genome Institute (JGI-PGF)"/>
            <person name="Walter F."/>
            <person name="Albersmeier A."/>
            <person name="Kalinowski J."/>
            <person name="Ruckert C."/>
        </authorList>
    </citation>
    <scope>NUCLEOTIDE SEQUENCE</scope>
    <source>
        <strain evidence="1">JCM 15325</strain>
    </source>
</reference>
<evidence type="ECO:0000313" key="1">
    <source>
        <dbReference type="EMBL" id="GGL42431.1"/>
    </source>
</evidence>
<accession>A0A917RXK1</accession>
<proteinExistence type="predicted"/>
<dbReference type="EMBL" id="BMOK01000001">
    <property type="protein sequence ID" value="GGL42431.1"/>
    <property type="molecule type" value="Genomic_DNA"/>
</dbReference>
<name>A0A917RXK1_9BACL</name>
<reference evidence="1" key="2">
    <citation type="submission" date="2020-09" db="EMBL/GenBank/DDBJ databases">
        <authorList>
            <person name="Sun Q."/>
            <person name="Ohkuma M."/>
        </authorList>
    </citation>
    <scope>NUCLEOTIDE SEQUENCE</scope>
    <source>
        <strain evidence="1">JCM 15325</strain>
    </source>
</reference>
<keyword evidence="2" id="KW-1185">Reference proteome</keyword>
<comment type="caution">
    <text evidence="1">The sequence shown here is derived from an EMBL/GenBank/DDBJ whole genome shotgun (WGS) entry which is preliminary data.</text>
</comment>
<sequence length="108" mass="11372">MKSGLCAVIVTAGIAGFSAGIAAGKLKGGSHRLLSSEKVLHLVRKAAKESLPVEGAWIYLSPQTMTRDSLTCKVYRGGLTAAGGKTVRHYDFIADARTGTLIELKAQQ</sequence>
<dbReference type="Proteomes" id="UP000654670">
    <property type="component" value="Unassembled WGS sequence"/>
</dbReference>
<protein>
    <submittedName>
        <fullName evidence="1">Peptidase M4</fullName>
    </submittedName>
</protein>
<gene>
    <name evidence="1" type="ORF">GCM10007968_02940</name>
</gene>
<organism evidence="1 2">
    <name type="scientific">Sporolactobacillus putidus</name>
    <dbReference type="NCBI Taxonomy" id="492735"/>
    <lineage>
        <taxon>Bacteria</taxon>
        <taxon>Bacillati</taxon>
        <taxon>Bacillota</taxon>
        <taxon>Bacilli</taxon>
        <taxon>Bacillales</taxon>
        <taxon>Sporolactobacillaceae</taxon>
        <taxon>Sporolactobacillus</taxon>
    </lineage>
</organism>
<dbReference type="AlphaFoldDB" id="A0A917RXK1"/>
<evidence type="ECO:0000313" key="2">
    <source>
        <dbReference type="Proteomes" id="UP000654670"/>
    </source>
</evidence>